<dbReference type="EMBL" id="UINC01145413">
    <property type="protein sequence ID" value="SVD35524.1"/>
    <property type="molecule type" value="Genomic_DNA"/>
</dbReference>
<organism evidence="1">
    <name type="scientific">marine metagenome</name>
    <dbReference type="NCBI Taxonomy" id="408172"/>
    <lineage>
        <taxon>unclassified sequences</taxon>
        <taxon>metagenomes</taxon>
        <taxon>ecological metagenomes</taxon>
    </lineage>
</organism>
<name>A0A382UMM0_9ZZZZ</name>
<evidence type="ECO:0000313" key="1">
    <source>
        <dbReference type="EMBL" id="SVD35524.1"/>
    </source>
</evidence>
<dbReference type="AlphaFoldDB" id="A0A382UMM0"/>
<protein>
    <submittedName>
        <fullName evidence="1">Uncharacterized protein</fullName>
    </submittedName>
</protein>
<accession>A0A382UMM0</accession>
<gene>
    <name evidence="1" type="ORF">METZ01_LOCUS388378</name>
</gene>
<proteinExistence type="predicted"/>
<reference evidence="1" key="1">
    <citation type="submission" date="2018-05" db="EMBL/GenBank/DDBJ databases">
        <authorList>
            <person name="Lanie J.A."/>
            <person name="Ng W.-L."/>
            <person name="Kazmierczak K.M."/>
            <person name="Andrzejewski T.M."/>
            <person name="Davidsen T.M."/>
            <person name="Wayne K.J."/>
            <person name="Tettelin H."/>
            <person name="Glass J.I."/>
            <person name="Rusch D."/>
            <person name="Podicherti R."/>
            <person name="Tsui H.-C.T."/>
            <person name="Winkler M.E."/>
        </authorList>
    </citation>
    <scope>NUCLEOTIDE SEQUENCE</scope>
</reference>
<sequence length="27" mass="3129">MQSAQVFVLAVMLQSPTLWDTYFPKQV</sequence>